<evidence type="ECO:0000259" key="3">
    <source>
        <dbReference type="Pfam" id="PF17482"/>
    </source>
</evidence>
<evidence type="ECO:0000313" key="5">
    <source>
        <dbReference type="Proteomes" id="UP001604002"/>
    </source>
</evidence>
<dbReference type="InterPro" id="IPR035089">
    <property type="entry name" value="Phage_sheath_subtilisin"/>
</dbReference>
<dbReference type="Pfam" id="PF17482">
    <property type="entry name" value="Phage_sheath_1C"/>
    <property type="match status" value="1"/>
</dbReference>
<dbReference type="EMBL" id="JBAFVH010000001">
    <property type="protein sequence ID" value="MFG1370696.1"/>
    <property type="molecule type" value="Genomic_DNA"/>
</dbReference>
<feature type="domain" description="Tail sheath protein subtilisin-like" evidence="2">
    <location>
        <begin position="199"/>
        <end position="365"/>
    </location>
</feature>
<evidence type="ECO:0000313" key="4">
    <source>
        <dbReference type="EMBL" id="MFG1370696.1"/>
    </source>
</evidence>
<comment type="caution">
    <text evidence="4">The sequence shown here is derived from an EMBL/GenBank/DDBJ whole genome shotgun (WGS) entry which is preliminary data.</text>
</comment>
<gene>
    <name evidence="4" type="ORF">V5F32_00805</name>
</gene>
<name>A0ABW6ZS73_9HYPH</name>
<reference evidence="4 5" key="1">
    <citation type="submission" date="2024-02" db="EMBL/GenBank/DDBJ databases">
        <title>Expansion and revision of Xanthobacter and proposal of Roseixanthobacter gen. nov.</title>
        <authorList>
            <person name="Soltysiak M.P.M."/>
            <person name="Jalihal A."/>
            <person name="Ory A."/>
            <person name="Chrisophersen C."/>
            <person name="Lee A.D."/>
            <person name="Boulton J."/>
            <person name="Springer M."/>
        </authorList>
    </citation>
    <scope>NUCLEOTIDE SEQUENCE [LARGE SCALE GENOMIC DNA]</scope>
    <source>
        <strain evidence="4 5">23A</strain>
    </source>
</reference>
<proteinExistence type="inferred from homology"/>
<feature type="domain" description="Tail sheath protein C-terminal" evidence="3">
    <location>
        <begin position="375"/>
        <end position="484"/>
    </location>
</feature>
<evidence type="ECO:0000259" key="2">
    <source>
        <dbReference type="Pfam" id="PF04984"/>
    </source>
</evidence>
<protein>
    <submittedName>
        <fullName evidence="4">Phage tail sheath subtilisin-like domain-containing protein</fullName>
    </submittedName>
</protein>
<dbReference type="RefSeq" id="WP_393990784.1">
    <property type="nucleotide sequence ID" value="NZ_JBAFVH010000001.1"/>
</dbReference>
<keyword evidence="5" id="KW-1185">Reference proteome</keyword>
<comment type="similarity">
    <text evidence="1">Belongs to the myoviridae tail sheath protein family.</text>
</comment>
<dbReference type="Pfam" id="PF04984">
    <property type="entry name" value="Phage_sheath_1"/>
    <property type="match status" value="1"/>
</dbReference>
<dbReference type="Proteomes" id="UP001604002">
    <property type="component" value="Unassembled WGS sequence"/>
</dbReference>
<organism evidence="4 5">
    <name type="scientific">Xanthobacter oligotrophicus</name>
    <dbReference type="NCBI Taxonomy" id="2607286"/>
    <lineage>
        <taxon>Bacteria</taxon>
        <taxon>Pseudomonadati</taxon>
        <taxon>Pseudomonadota</taxon>
        <taxon>Alphaproteobacteria</taxon>
        <taxon>Hyphomicrobiales</taxon>
        <taxon>Xanthobacteraceae</taxon>
        <taxon>Xanthobacter</taxon>
    </lineage>
</organism>
<dbReference type="InterPro" id="IPR020287">
    <property type="entry name" value="Tail_sheath_C"/>
</dbReference>
<sequence length="490" mass="52326">MVAFNSIPGNILVPFWYAEINSGGTPYQGQSRYLLLGQKLAAGTAMAGVPVGPIQSAKEAAALFGAGSMVAQMYAIARKNAPFQPIWVLPLADPAGSKASGTITITSAPAATGVGVLHVLGRRLTVQILSTDTVTDVAEVIATAINAAGLPVTAAYVLGVVTITARHNGLLGNGLDLWIANDEPNLLTAANTAVVAMAGGTGTPDLAAPLANLGDDEFDWIAGPYADTVSLNAIRDFLSDTVGRWSPTQMLYGHYITTYFGTLGAAVTLGDGRNDQHVTIMASQVSPTPQWEWAAAQGAVCAAHLTDAPELSRPLQTLLISGVLPPRDRSLWWDIPDRQALYADGMSGYKVTVDGQVALDRVRTTYQVTSAGVADGTFGDIETMAQAMFMVRYFRTEVSNRHSRQALADDNPYNVSEITTPRDIRNTLIHAYQELTELGVAEKEDLFAQYVSVERDPNDANRVNAYLPVDVVNQLRVFAANVTINLQYDE</sequence>
<evidence type="ECO:0000256" key="1">
    <source>
        <dbReference type="ARBA" id="ARBA00008005"/>
    </source>
</evidence>
<accession>A0ABW6ZS73</accession>